<dbReference type="Proteomes" id="UP000190648">
    <property type="component" value="Unassembled WGS sequence"/>
</dbReference>
<dbReference type="AlphaFoldDB" id="A0A1V4JTE3"/>
<keyword evidence="2" id="KW-1185">Reference proteome</keyword>
<dbReference type="EMBL" id="LSYS01006402">
    <property type="protein sequence ID" value="OPJ75374.1"/>
    <property type="molecule type" value="Genomic_DNA"/>
</dbReference>
<organism evidence="1 2">
    <name type="scientific">Patagioenas fasciata monilis</name>
    <dbReference type="NCBI Taxonomy" id="372326"/>
    <lineage>
        <taxon>Eukaryota</taxon>
        <taxon>Metazoa</taxon>
        <taxon>Chordata</taxon>
        <taxon>Craniata</taxon>
        <taxon>Vertebrata</taxon>
        <taxon>Euteleostomi</taxon>
        <taxon>Archelosauria</taxon>
        <taxon>Archosauria</taxon>
        <taxon>Dinosauria</taxon>
        <taxon>Saurischia</taxon>
        <taxon>Theropoda</taxon>
        <taxon>Coelurosauria</taxon>
        <taxon>Aves</taxon>
        <taxon>Neognathae</taxon>
        <taxon>Neoaves</taxon>
        <taxon>Columbimorphae</taxon>
        <taxon>Columbiformes</taxon>
        <taxon>Columbidae</taxon>
        <taxon>Patagioenas</taxon>
    </lineage>
</organism>
<evidence type="ECO:0000313" key="1">
    <source>
        <dbReference type="EMBL" id="OPJ75374.1"/>
    </source>
</evidence>
<proteinExistence type="predicted"/>
<comment type="caution">
    <text evidence="1">The sequence shown here is derived from an EMBL/GenBank/DDBJ whole genome shotgun (WGS) entry which is preliminary data.</text>
</comment>
<evidence type="ECO:0000313" key="2">
    <source>
        <dbReference type="Proteomes" id="UP000190648"/>
    </source>
</evidence>
<name>A0A1V4JTE3_PATFA</name>
<accession>A0A1V4JTE3</accession>
<gene>
    <name evidence="1" type="ORF">AV530_008401</name>
</gene>
<sequence length="76" mass="8919">MLYLSNPRRFAGARWRNGRAWRGWDTLSFSLYTSRKFHFLVEFRNRHRPANTGRFTHPSGIVTTGGFNEFGSAWPI</sequence>
<reference evidence="1 2" key="1">
    <citation type="submission" date="2016-02" db="EMBL/GenBank/DDBJ databases">
        <title>Band-tailed pigeon sequencing and assembly.</title>
        <authorList>
            <person name="Soares A.E."/>
            <person name="Novak B.J."/>
            <person name="Rice E.S."/>
            <person name="O'Connell B."/>
            <person name="Chang D."/>
            <person name="Weber S."/>
            <person name="Shapiro B."/>
        </authorList>
    </citation>
    <scope>NUCLEOTIDE SEQUENCE [LARGE SCALE GENOMIC DNA]</scope>
    <source>
        <strain evidence="1">BTP2013</strain>
        <tissue evidence="1">Blood</tissue>
    </source>
</reference>
<protein>
    <submittedName>
        <fullName evidence="1">Uncharacterized protein</fullName>
    </submittedName>
</protein>